<keyword evidence="2" id="KW-1185">Reference proteome</keyword>
<dbReference type="RefSeq" id="WP_344294418.1">
    <property type="nucleotide sequence ID" value="NZ_BAAANJ010000004.1"/>
</dbReference>
<reference evidence="1 2" key="1">
    <citation type="journal article" date="2019" name="Int. J. Syst. Evol. Microbiol.">
        <title>The Global Catalogue of Microorganisms (GCM) 10K type strain sequencing project: providing services to taxonomists for standard genome sequencing and annotation.</title>
        <authorList>
            <consortium name="The Broad Institute Genomics Platform"/>
            <consortium name="The Broad Institute Genome Sequencing Center for Infectious Disease"/>
            <person name="Wu L."/>
            <person name="Ma J."/>
        </authorList>
    </citation>
    <scope>NUCLEOTIDE SEQUENCE [LARGE SCALE GENOMIC DNA]</scope>
    <source>
        <strain evidence="1 2">JCM 14322</strain>
    </source>
</reference>
<accession>A0ABN2M131</accession>
<proteinExistence type="predicted"/>
<sequence>MAKSNPQRERAVERLAEVGSDLLQRPDVAMTHMFGSEALAVRGRLFAFASTAGDLVVKLSEQRVDELGLDNMVMRGRPMREWAVVPYDAGPERWRAIVGEAHGFVDAITP</sequence>
<dbReference type="Proteomes" id="UP001500002">
    <property type="component" value="Unassembled WGS sequence"/>
</dbReference>
<name>A0ABN2M131_9MICO</name>
<evidence type="ECO:0000313" key="1">
    <source>
        <dbReference type="EMBL" id="GAA1805359.1"/>
    </source>
</evidence>
<dbReference type="EMBL" id="BAAANJ010000004">
    <property type="protein sequence ID" value="GAA1805359.1"/>
    <property type="molecule type" value="Genomic_DNA"/>
</dbReference>
<organism evidence="1 2">
    <name type="scientific">Agromyces neolithicus</name>
    <dbReference type="NCBI Taxonomy" id="269420"/>
    <lineage>
        <taxon>Bacteria</taxon>
        <taxon>Bacillati</taxon>
        <taxon>Actinomycetota</taxon>
        <taxon>Actinomycetes</taxon>
        <taxon>Micrococcales</taxon>
        <taxon>Microbacteriaceae</taxon>
        <taxon>Agromyces</taxon>
    </lineage>
</organism>
<evidence type="ECO:0008006" key="3">
    <source>
        <dbReference type="Google" id="ProtNLM"/>
    </source>
</evidence>
<protein>
    <recommendedName>
        <fullName evidence="3">TfoX N-terminal domain-containing protein</fullName>
    </recommendedName>
</protein>
<evidence type="ECO:0000313" key="2">
    <source>
        <dbReference type="Proteomes" id="UP001500002"/>
    </source>
</evidence>
<gene>
    <name evidence="1" type="ORF">GCM10009749_11830</name>
</gene>
<comment type="caution">
    <text evidence="1">The sequence shown here is derived from an EMBL/GenBank/DDBJ whole genome shotgun (WGS) entry which is preliminary data.</text>
</comment>